<reference evidence="1 2" key="1">
    <citation type="journal article" date="2016" name="BMC Genomics">
        <title>Genomic analysis of the nitrate-respiring Sphingopyxis granuli (formerly Sphingomonas macrogoltabida) strain TFA.</title>
        <authorList>
            <person name="Garcia-Romero I."/>
            <person name="Perez-Pulido A.J."/>
            <person name="Gonzalez-Flores Y.E."/>
            <person name="Reyes-Ramirez F."/>
            <person name="Santero E."/>
            <person name="Floriano B."/>
        </authorList>
    </citation>
    <scope>NUCLEOTIDE SEQUENCE [LARGE SCALE GENOMIC DNA]</scope>
    <source>
        <strain evidence="1 2">TFA</strain>
    </source>
</reference>
<sequence length="393" mass="40809">MMLSPGPRSRRDASALRFLALCVGGWIALRTMMLWNPAWLLSDPGADRWRPPASFVAPQWRDAALATPSRSDAMPAPAPPRRAAAVPVGEPRFASVADRAPTVGQPTAVSGRSGGEPGFAGWGTDRHAIRLALIARTLPAPIGREARSALRGSLPWPTGVSAWPADPGRGAPFWMQRDLSGLSLGGWVYLREASGAMPGGIAAAGGLGGSQAGARLAYGLGATGRTRVYGRAIVALERTRQRELAFGVVHAPVTGWPIDVAVEQRVAIGREGRTALAAFVSGGVGDVPLTKGFRLEAYGQAGVVGAQRRDAFADGAVAIDRGFGADGAGRLRIGALAAGAVQPGAGRVDVGPRLTLRLPRVGEGSRVALDWRQRIAGEARPESGLALTLAADF</sequence>
<keyword evidence="2" id="KW-1185">Reference proteome</keyword>
<dbReference type="Proteomes" id="UP000058599">
    <property type="component" value="Chromosome"/>
</dbReference>
<accession>A0AA86GQ80</accession>
<evidence type="ECO:0000313" key="1">
    <source>
        <dbReference type="EMBL" id="AMG75755.1"/>
    </source>
</evidence>
<dbReference type="EMBL" id="CP012199">
    <property type="protein sequence ID" value="AMG75755.1"/>
    <property type="molecule type" value="Genomic_DNA"/>
</dbReference>
<name>A0AA86GQ80_9SPHN</name>
<protein>
    <submittedName>
        <fullName evidence="1">Uncharacterized protein</fullName>
    </submittedName>
</protein>
<proteinExistence type="predicted"/>
<organism evidence="1 2">
    <name type="scientific">Sphingopyxis granuli</name>
    <dbReference type="NCBI Taxonomy" id="267128"/>
    <lineage>
        <taxon>Bacteria</taxon>
        <taxon>Pseudomonadati</taxon>
        <taxon>Pseudomonadota</taxon>
        <taxon>Alphaproteobacteria</taxon>
        <taxon>Sphingomonadales</taxon>
        <taxon>Sphingomonadaceae</taxon>
        <taxon>Sphingopyxis</taxon>
    </lineage>
</organism>
<gene>
    <name evidence="1" type="ORF">SGRAN_3412</name>
</gene>
<dbReference type="KEGG" id="sgi:SGRAN_3412"/>
<evidence type="ECO:0000313" key="2">
    <source>
        <dbReference type="Proteomes" id="UP000058599"/>
    </source>
</evidence>
<dbReference type="AlphaFoldDB" id="A0AA86GQ80"/>